<name>F4PYX4_CACFS</name>
<comment type="catalytic activity">
    <reaction evidence="9">
        <text>N(1)-(5-phospho-beta-D-ribosyl)glycinamide + (6R)-10-formyltetrahydrofolate = N(2)-formyl-N(1)-(5-phospho-beta-D-ribosyl)glycinamide + (6S)-5,6,7,8-tetrahydrofolate + H(+)</text>
        <dbReference type="Rhea" id="RHEA:15053"/>
        <dbReference type="ChEBI" id="CHEBI:15378"/>
        <dbReference type="ChEBI" id="CHEBI:57453"/>
        <dbReference type="ChEBI" id="CHEBI:143788"/>
        <dbReference type="ChEBI" id="CHEBI:147286"/>
        <dbReference type="ChEBI" id="CHEBI:195366"/>
        <dbReference type="EC" id="2.1.2.2"/>
    </reaction>
</comment>
<dbReference type="CDD" id="cd08645">
    <property type="entry name" value="FMT_core_GART"/>
    <property type="match status" value="1"/>
</dbReference>
<dbReference type="PANTHER" id="PTHR43369:SF2">
    <property type="entry name" value="PHOSPHORIBOSYLGLYCINAMIDE FORMYLTRANSFERASE"/>
    <property type="match status" value="1"/>
</dbReference>
<reference evidence="12" key="1">
    <citation type="journal article" date="2011" name="Genome Res.">
        <title>Phylogeny-wide analysis of social amoeba genomes highlights ancient origins for complex intercellular communication.</title>
        <authorList>
            <person name="Heidel A.J."/>
            <person name="Lawal H.M."/>
            <person name="Felder M."/>
            <person name="Schilde C."/>
            <person name="Helps N.R."/>
            <person name="Tunggal B."/>
            <person name="Rivero F."/>
            <person name="John U."/>
            <person name="Schleicher M."/>
            <person name="Eichinger L."/>
            <person name="Platzer M."/>
            <person name="Noegel A.A."/>
            <person name="Schaap P."/>
            <person name="Gloeckner G."/>
        </authorList>
    </citation>
    <scope>NUCLEOTIDE SEQUENCE [LARGE SCALE GENOMIC DNA]</scope>
    <source>
        <strain evidence="12">SH3</strain>
    </source>
</reference>
<evidence type="ECO:0000259" key="10">
    <source>
        <dbReference type="Pfam" id="PF00551"/>
    </source>
</evidence>
<keyword evidence="4" id="KW-0808">Transferase</keyword>
<dbReference type="Proteomes" id="UP000007797">
    <property type="component" value="Unassembled WGS sequence"/>
</dbReference>
<dbReference type="Pfam" id="PF00551">
    <property type="entry name" value="Formyl_trans_N"/>
    <property type="match status" value="1"/>
</dbReference>
<dbReference type="SUPFAM" id="SSF53328">
    <property type="entry name" value="Formyltransferase"/>
    <property type="match status" value="1"/>
</dbReference>
<dbReference type="RefSeq" id="XP_004357490.1">
    <property type="nucleotide sequence ID" value="XM_004357434.1"/>
</dbReference>
<dbReference type="NCBIfam" id="TIGR00639">
    <property type="entry name" value="PurN"/>
    <property type="match status" value="1"/>
</dbReference>
<dbReference type="GO" id="GO:0006189">
    <property type="term" value="P:'de novo' IMP biosynthetic process"/>
    <property type="evidence" value="ECO:0007669"/>
    <property type="project" value="UniProtKB-UniPathway"/>
</dbReference>
<dbReference type="EC" id="2.1.2.2" evidence="2"/>
<dbReference type="AlphaFoldDB" id="F4PYX4"/>
<dbReference type="HAMAP" id="MF_01930">
    <property type="entry name" value="PurN"/>
    <property type="match status" value="1"/>
</dbReference>
<accession>F4PYX4</accession>
<evidence type="ECO:0000256" key="7">
    <source>
        <dbReference type="ARBA" id="ARBA00041324"/>
    </source>
</evidence>
<evidence type="ECO:0000313" key="12">
    <source>
        <dbReference type="Proteomes" id="UP000007797"/>
    </source>
</evidence>
<dbReference type="UniPathway" id="UPA00074">
    <property type="reaction ID" value="UER00126"/>
</dbReference>
<organism evidence="11 12">
    <name type="scientific">Cavenderia fasciculata</name>
    <name type="common">Slime mold</name>
    <name type="synonym">Dictyostelium fasciculatum</name>
    <dbReference type="NCBI Taxonomy" id="261658"/>
    <lineage>
        <taxon>Eukaryota</taxon>
        <taxon>Amoebozoa</taxon>
        <taxon>Evosea</taxon>
        <taxon>Eumycetozoa</taxon>
        <taxon>Dictyostelia</taxon>
        <taxon>Acytosteliales</taxon>
        <taxon>Cavenderiaceae</taxon>
        <taxon>Cavenderia</taxon>
    </lineage>
</organism>
<dbReference type="FunFam" id="3.40.50.170:FF:000009">
    <property type="entry name" value="Phosphoribosylglycinamide formyltransferase (Eurofung)"/>
    <property type="match status" value="1"/>
</dbReference>
<dbReference type="InterPro" id="IPR036477">
    <property type="entry name" value="Formyl_transf_N_sf"/>
</dbReference>
<dbReference type="GO" id="GO:0004644">
    <property type="term" value="F:phosphoribosylglycinamide formyltransferase activity"/>
    <property type="evidence" value="ECO:0007669"/>
    <property type="project" value="UniProtKB-EC"/>
</dbReference>
<evidence type="ECO:0000256" key="9">
    <source>
        <dbReference type="ARBA" id="ARBA00047664"/>
    </source>
</evidence>
<evidence type="ECO:0000256" key="2">
    <source>
        <dbReference type="ARBA" id="ARBA00012254"/>
    </source>
</evidence>
<dbReference type="GO" id="GO:0005737">
    <property type="term" value="C:cytoplasm"/>
    <property type="evidence" value="ECO:0007669"/>
    <property type="project" value="TreeGrafter"/>
</dbReference>
<sequence>MFNIVVLISGNGSNLQAIIDAIENKTLEGVSISAVISNKSEAFGLKRAEKHNIATRVFSLQKYLKDDASRNRNDYGIELAKIIREYNPKLIVLAGWMIILPASFLVEFEKNQPIIDVINLHPALPGQFAGAHAIERAYESFQKGEIDHTGLMVHKVIEEIDAGQVILTANVDIKKEDTLSDLEERMHSVEHTTLVNAIKLLSTQQ</sequence>
<dbReference type="STRING" id="1054147.F4PYX4"/>
<evidence type="ECO:0000256" key="4">
    <source>
        <dbReference type="ARBA" id="ARBA00022679"/>
    </source>
</evidence>
<evidence type="ECO:0000256" key="1">
    <source>
        <dbReference type="ARBA" id="ARBA00005054"/>
    </source>
</evidence>
<protein>
    <recommendedName>
        <fullName evidence="3">Phosphoribosylglycinamide formyltransferase</fullName>
        <ecNumber evidence="2">2.1.2.2</ecNumber>
    </recommendedName>
    <alternativeName>
        <fullName evidence="8">5'-phosphoribosylglycinamide transformylase</fullName>
    </alternativeName>
    <alternativeName>
        <fullName evidence="7">GAR transformylase</fullName>
    </alternativeName>
</protein>
<dbReference type="GeneID" id="14871035"/>
<evidence type="ECO:0000256" key="8">
    <source>
        <dbReference type="ARBA" id="ARBA00041682"/>
    </source>
</evidence>
<gene>
    <name evidence="11" type="primary">purN</name>
    <name evidence="11" type="ORF">DFA_02246</name>
</gene>
<comment type="similarity">
    <text evidence="6">Belongs to the GART family.</text>
</comment>
<dbReference type="InterPro" id="IPR001555">
    <property type="entry name" value="GART_AS"/>
</dbReference>
<dbReference type="InterPro" id="IPR004607">
    <property type="entry name" value="GART"/>
</dbReference>
<dbReference type="Gene3D" id="3.40.50.170">
    <property type="entry name" value="Formyl transferase, N-terminal domain"/>
    <property type="match status" value="1"/>
</dbReference>
<comment type="pathway">
    <text evidence="1">Purine metabolism; IMP biosynthesis via de novo pathway; N(2)-formyl-N(1)-(5-phospho-D-ribosyl)glycinamide from N(1)-(5-phospho-D-ribosyl)glycinamide (10-formyl THF route): step 1/1.</text>
</comment>
<feature type="domain" description="Formyl transferase N-terminal" evidence="10">
    <location>
        <begin position="3"/>
        <end position="198"/>
    </location>
</feature>
<dbReference type="OrthoDB" id="5575075at2759"/>
<dbReference type="OMA" id="HYVDEGM"/>
<evidence type="ECO:0000313" key="11">
    <source>
        <dbReference type="EMBL" id="EGG19003.1"/>
    </source>
</evidence>
<evidence type="ECO:0000256" key="6">
    <source>
        <dbReference type="ARBA" id="ARBA00038440"/>
    </source>
</evidence>
<keyword evidence="5" id="KW-0658">Purine biosynthesis</keyword>
<keyword evidence="12" id="KW-1185">Reference proteome</keyword>
<proteinExistence type="inferred from homology"/>
<dbReference type="PROSITE" id="PS00373">
    <property type="entry name" value="GART"/>
    <property type="match status" value="1"/>
</dbReference>
<evidence type="ECO:0000256" key="3">
    <source>
        <dbReference type="ARBA" id="ARBA00022076"/>
    </source>
</evidence>
<dbReference type="KEGG" id="dfa:DFA_02246"/>
<dbReference type="InterPro" id="IPR002376">
    <property type="entry name" value="Formyl_transf_N"/>
</dbReference>
<dbReference type="EMBL" id="GL883016">
    <property type="protein sequence ID" value="EGG19003.1"/>
    <property type="molecule type" value="Genomic_DNA"/>
</dbReference>
<evidence type="ECO:0000256" key="5">
    <source>
        <dbReference type="ARBA" id="ARBA00022755"/>
    </source>
</evidence>
<dbReference type="PANTHER" id="PTHR43369">
    <property type="entry name" value="PHOSPHORIBOSYLGLYCINAMIDE FORMYLTRANSFERASE"/>
    <property type="match status" value="1"/>
</dbReference>